<dbReference type="PANTHER" id="PTHR42711">
    <property type="entry name" value="ABC TRANSPORTER ATP-BINDING PROTEIN"/>
    <property type="match status" value="1"/>
</dbReference>
<reference evidence="5 6" key="1">
    <citation type="submission" date="2019-08" db="EMBL/GenBank/DDBJ databases">
        <title>In-depth cultivation of the pig gut microbiome towards novel bacterial diversity and tailored functional studies.</title>
        <authorList>
            <person name="Wylensek D."/>
            <person name="Hitch T.C.A."/>
            <person name="Clavel T."/>
        </authorList>
    </citation>
    <scope>NUCLEOTIDE SEQUENCE [LARGE SCALE GENOMIC DNA]</scope>
    <source>
        <strain evidence="5 6">BSM-380-WT-5A</strain>
    </source>
</reference>
<keyword evidence="2" id="KW-0547">Nucleotide-binding</keyword>
<dbReference type="SMART" id="SM00382">
    <property type="entry name" value="AAA"/>
    <property type="match status" value="1"/>
</dbReference>
<dbReference type="GO" id="GO:0005524">
    <property type="term" value="F:ATP binding"/>
    <property type="evidence" value="ECO:0007669"/>
    <property type="project" value="UniProtKB-KW"/>
</dbReference>
<dbReference type="AlphaFoldDB" id="A0A7X2P4Y3"/>
<feature type="domain" description="ABC transporter" evidence="4">
    <location>
        <begin position="24"/>
        <end position="257"/>
    </location>
</feature>
<keyword evidence="3 5" id="KW-0067">ATP-binding</keyword>
<keyword evidence="1" id="KW-0813">Transport</keyword>
<proteinExistence type="predicted"/>
<dbReference type="GO" id="GO:0016887">
    <property type="term" value="F:ATP hydrolysis activity"/>
    <property type="evidence" value="ECO:0007669"/>
    <property type="project" value="InterPro"/>
</dbReference>
<dbReference type="InterPro" id="IPR003439">
    <property type="entry name" value="ABC_transporter-like_ATP-bd"/>
</dbReference>
<evidence type="ECO:0000259" key="4">
    <source>
        <dbReference type="PROSITE" id="PS50893"/>
    </source>
</evidence>
<gene>
    <name evidence="5" type="ORF">FYJ57_12645</name>
</gene>
<protein>
    <submittedName>
        <fullName evidence="5">ATP-binding cassette domain-containing protein</fullName>
    </submittedName>
</protein>
<dbReference type="PROSITE" id="PS00211">
    <property type="entry name" value="ABC_TRANSPORTER_1"/>
    <property type="match status" value="1"/>
</dbReference>
<evidence type="ECO:0000313" key="5">
    <source>
        <dbReference type="EMBL" id="MST67541.1"/>
    </source>
</evidence>
<dbReference type="PROSITE" id="PS50893">
    <property type="entry name" value="ABC_TRANSPORTER_2"/>
    <property type="match status" value="1"/>
</dbReference>
<dbReference type="EMBL" id="VUMS01000029">
    <property type="protein sequence ID" value="MST67541.1"/>
    <property type="molecule type" value="Genomic_DNA"/>
</dbReference>
<sequence>MIMIEVSHLVKEFKIPVQKKGRFAAVRNLFSSEHTIKRAVDDITFSVDDGEIVGFIGKNGAGKSTTIKMLSGILQPTSGNVTVDGIKPFEQRMENAKQIGVVFGQKTQLWWDVPLIESYRLLKEIYKIEDGTYRKNLDRYIPMLDLEEVINKPVRQMSLGQRVKADICAALLHDPKILFLDEPTIGVDVVSKKYLHDFISEINREKGTTVLLTTHDMGDIEKLCSRVVVIDSGHLMYDGDLESMVQKFGVIRSLMIEFDEPVGDFQVENAKLTRSEGNRKWFSFHRSEATPMELIRSIGDKYPVHDIEIIEPDIEEIVRKLYESK</sequence>
<accession>A0A7X2P4Y3</accession>
<organism evidence="5 6">
    <name type="scientific">Oliverpabstia intestinalis</name>
    <dbReference type="NCBI Taxonomy" id="2606633"/>
    <lineage>
        <taxon>Bacteria</taxon>
        <taxon>Bacillati</taxon>
        <taxon>Bacillota</taxon>
        <taxon>Clostridia</taxon>
        <taxon>Lachnospirales</taxon>
        <taxon>Lachnospiraceae</taxon>
        <taxon>Oliverpabstia</taxon>
    </lineage>
</organism>
<comment type="caution">
    <text evidence="5">The sequence shown here is derived from an EMBL/GenBank/DDBJ whole genome shotgun (WGS) entry which is preliminary data.</text>
</comment>
<dbReference type="InterPro" id="IPR027417">
    <property type="entry name" value="P-loop_NTPase"/>
</dbReference>
<dbReference type="Pfam" id="PF00005">
    <property type="entry name" value="ABC_tran"/>
    <property type="match status" value="1"/>
</dbReference>
<evidence type="ECO:0000256" key="3">
    <source>
        <dbReference type="ARBA" id="ARBA00022840"/>
    </source>
</evidence>
<dbReference type="Gene3D" id="3.40.50.300">
    <property type="entry name" value="P-loop containing nucleotide triphosphate hydrolases"/>
    <property type="match status" value="1"/>
</dbReference>
<evidence type="ECO:0000256" key="2">
    <source>
        <dbReference type="ARBA" id="ARBA00022741"/>
    </source>
</evidence>
<dbReference type="InterPro" id="IPR017871">
    <property type="entry name" value="ABC_transporter-like_CS"/>
</dbReference>
<keyword evidence="6" id="KW-1185">Reference proteome</keyword>
<dbReference type="InterPro" id="IPR003593">
    <property type="entry name" value="AAA+_ATPase"/>
</dbReference>
<dbReference type="InterPro" id="IPR050763">
    <property type="entry name" value="ABC_transporter_ATP-binding"/>
</dbReference>
<evidence type="ECO:0000256" key="1">
    <source>
        <dbReference type="ARBA" id="ARBA00022448"/>
    </source>
</evidence>
<dbReference type="Proteomes" id="UP000440513">
    <property type="component" value="Unassembled WGS sequence"/>
</dbReference>
<dbReference type="PANTHER" id="PTHR42711:SF1">
    <property type="entry name" value="ABC-TRANSPORT PROTEIN, ATP-BINDING COMPONENT"/>
    <property type="match status" value="1"/>
</dbReference>
<evidence type="ECO:0000313" key="6">
    <source>
        <dbReference type="Proteomes" id="UP000440513"/>
    </source>
</evidence>
<dbReference type="SUPFAM" id="SSF52540">
    <property type="entry name" value="P-loop containing nucleoside triphosphate hydrolases"/>
    <property type="match status" value="1"/>
</dbReference>
<name>A0A7X2P4Y3_9FIRM</name>